<reference evidence="10 11" key="1">
    <citation type="journal article" date="2008" name="Nature">
        <title>The Trichoplax genome and the nature of placozoans.</title>
        <authorList>
            <person name="Srivastava M."/>
            <person name="Begovic E."/>
            <person name="Chapman J."/>
            <person name="Putnam N.H."/>
            <person name="Hellsten U."/>
            <person name="Kawashima T."/>
            <person name="Kuo A."/>
            <person name="Mitros T."/>
            <person name="Salamov A."/>
            <person name="Carpenter M.L."/>
            <person name="Signorovitch A.Y."/>
            <person name="Moreno M.A."/>
            <person name="Kamm K."/>
            <person name="Grimwood J."/>
            <person name="Schmutz J."/>
            <person name="Shapiro H."/>
            <person name="Grigoriev I.V."/>
            <person name="Buss L.W."/>
            <person name="Schierwater B."/>
            <person name="Dellaporta S.L."/>
            <person name="Rokhsar D.S."/>
        </authorList>
    </citation>
    <scope>NUCLEOTIDE SEQUENCE [LARGE SCALE GENOMIC DNA]</scope>
    <source>
        <strain evidence="10 11">Grell-BS-1999</strain>
    </source>
</reference>
<evidence type="ECO:0000256" key="2">
    <source>
        <dbReference type="ARBA" id="ARBA00022692"/>
    </source>
</evidence>
<dbReference type="InterPro" id="IPR050401">
    <property type="entry name" value="Cyclic_nucleotide_synthase"/>
</dbReference>
<dbReference type="GO" id="GO:0035556">
    <property type="term" value="P:intracellular signal transduction"/>
    <property type="evidence" value="ECO:0007669"/>
    <property type="project" value="InterPro"/>
</dbReference>
<dbReference type="InterPro" id="IPR018297">
    <property type="entry name" value="A/G_cyclase_CS"/>
</dbReference>
<dbReference type="Pfam" id="PF00211">
    <property type="entry name" value="Guanylate_cyc"/>
    <property type="match status" value="1"/>
</dbReference>
<dbReference type="GO" id="GO:0001653">
    <property type="term" value="F:peptide receptor activity"/>
    <property type="evidence" value="ECO:0000318"/>
    <property type="project" value="GO_Central"/>
</dbReference>
<evidence type="ECO:0000256" key="6">
    <source>
        <dbReference type="ARBA" id="ARBA00023239"/>
    </source>
</evidence>
<keyword evidence="4 8" id="KW-1133">Transmembrane helix</keyword>
<dbReference type="eggNOG" id="KOG1023">
    <property type="taxonomic scope" value="Eukaryota"/>
</dbReference>
<dbReference type="GO" id="GO:0004383">
    <property type="term" value="F:guanylate cyclase activity"/>
    <property type="evidence" value="ECO:0000318"/>
    <property type="project" value="GO_Central"/>
</dbReference>
<dbReference type="GO" id="GO:0005886">
    <property type="term" value="C:plasma membrane"/>
    <property type="evidence" value="ECO:0000318"/>
    <property type="project" value="GO_Central"/>
</dbReference>
<dbReference type="FunFam" id="3.30.70.1230:FF:000133">
    <property type="entry name" value="Predicted protein"/>
    <property type="match status" value="1"/>
</dbReference>
<feature type="transmembrane region" description="Helical" evidence="8">
    <location>
        <begin position="340"/>
        <end position="362"/>
    </location>
</feature>
<dbReference type="SUPFAM" id="SSF55073">
    <property type="entry name" value="Nucleotide cyclase"/>
    <property type="match status" value="1"/>
</dbReference>
<proteinExistence type="inferred from homology"/>
<dbReference type="Gene3D" id="3.30.70.1230">
    <property type="entry name" value="Nucleotide cyclase"/>
    <property type="match status" value="2"/>
</dbReference>
<keyword evidence="2 8" id="KW-0812">Transmembrane</keyword>
<evidence type="ECO:0000256" key="1">
    <source>
        <dbReference type="ARBA" id="ARBA00004370"/>
    </source>
</evidence>
<dbReference type="GO" id="GO:0006182">
    <property type="term" value="P:cGMP biosynthetic process"/>
    <property type="evidence" value="ECO:0000318"/>
    <property type="project" value="GO_Central"/>
</dbReference>
<dbReference type="SMART" id="SM00044">
    <property type="entry name" value="CYCc"/>
    <property type="match status" value="1"/>
</dbReference>
<dbReference type="InterPro" id="IPR029787">
    <property type="entry name" value="Nucleotide_cyclase"/>
</dbReference>
<dbReference type="GO" id="GO:0007168">
    <property type="term" value="P:receptor guanylyl cyclase signaling pathway"/>
    <property type="evidence" value="ECO:0000318"/>
    <property type="project" value="GO_Central"/>
</dbReference>
<dbReference type="CDD" id="cd07302">
    <property type="entry name" value="CHD"/>
    <property type="match status" value="1"/>
</dbReference>
<dbReference type="CTD" id="6756939"/>
<keyword evidence="3" id="KW-0547">Nucleotide-binding</keyword>
<dbReference type="PROSITE" id="PS50125">
    <property type="entry name" value="GUANYLATE_CYCLASE_2"/>
    <property type="match status" value="1"/>
</dbReference>
<dbReference type="GeneID" id="6756939"/>
<dbReference type="EMBL" id="DS985252">
    <property type="protein sequence ID" value="EDV21712.1"/>
    <property type="molecule type" value="Genomic_DNA"/>
</dbReference>
<keyword evidence="5 8" id="KW-0472">Membrane</keyword>
<dbReference type="InterPro" id="IPR013587">
    <property type="entry name" value="Nitrate/nitrite_sensing"/>
</dbReference>
<evidence type="ECO:0000256" key="4">
    <source>
        <dbReference type="ARBA" id="ARBA00022989"/>
    </source>
</evidence>
<sequence length="575" mass="65928">MVYEIEEDSRSAISQEITRSSKKFFRDDFLTRRGRREYLMKMLLLVTVPIMGVIAESMIRLVNSISEETASYKTKEQMNLTESSAQLIHSLQNERGQRILGIGNITTLESILKAYNSTDSWIDKLQIWPLPNTIIVPNFLLTRSQLLTHIQNHRKTSNKIITTSSAIRKFILDEIYFYESIIKPLIEYLLKLAPASRNSNVWKLYVGFKMLASSKEEASIVRELGVLHYYLGYFTETDLKQYIKADSLNSAFLKTSKIFASQINDYLNSALESYPSLLITLNKMKAEIVSNKTIHNRNPLMWWFQLNTAYINIENTVHKRLSTSIQGYLEKDIRLENTDVIIAICLLFLIFCICPLLFKLMINLVRSIERFAEDVVQKTDLLKFERERANSLLYRMLPRTVAKELKQTDSATAEYFDQVTIFFSDIVGFTQLSSRSTPLQVIELLNALYLNFDNTTELYNVYKVETIGDAYMVASGPCMAGVVGTKMPRYCLFGDAVNTAARLETTGAPNQIHISKESYELLTIFGGFEVEYRGTVELKGKGTMETYWLIGRLSPDQIDSLPNTVQWKDTDIANI</sequence>
<feature type="domain" description="Guanylate cyclase" evidence="9">
    <location>
        <begin position="420"/>
        <end position="504"/>
    </location>
</feature>
<dbReference type="Pfam" id="PF08376">
    <property type="entry name" value="NIT"/>
    <property type="match status" value="1"/>
</dbReference>
<protein>
    <recommendedName>
        <fullName evidence="9">Guanylate cyclase domain-containing protein</fullName>
    </recommendedName>
</protein>
<dbReference type="HOGENOM" id="CLU_016632_0_0_1"/>
<name>B3S683_TRIAD</name>
<keyword evidence="6 7" id="KW-0456">Lyase</keyword>
<dbReference type="InterPro" id="IPR001054">
    <property type="entry name" value="A/G_cyclase"/>
</dbReference>
<evidence type="ECO:0000259" key="9">
    <source>
        <dbReference type="PROSITE" id="PS50125"/>
    </source>
</evidence>
<dbReference type="AlphaFoldDB" id="B3S683"/>
<keyword evidence="11" id="KW-1185">Reference proteome</keyword>
<dbReference type="Proteomes" id="UP000009022">
    <property type="component" value="Unassembled WGS sequence"/>
</dbReference>
<comment type="subcellular location">
    <subcellularLocation>
        <location evidence="1">Membrane</location>
    </subcellularLocation>
</comment>
<feature type="transmembrane region" description="Helical" evidence="8">
    <location>
        <begin position="42"/>
        <end position="62"/>
    </location>
</feature>
<dbReference type="GO" id="GO:0000166">
    <property type="term" value="F:nucleotide binding"/>
    <property type="evidence" value="ECO:0007669"/>
    <property type="project" value="UniProtKB-KW"/>
</dbReference>
<dbReference type="PhylomeDB" id="B3S683"/>
<evidence type="ECO:0000313" key="11">
    <source>
        <dbReference type="Proteomes" id="UP000009022"/>
    </source>
</evidence>
<gene>
    <name evidence="10" type="ORF">TRIADDRAFT_59712</name>
</gene>
<evidence type="ECO:0000256" key="7">
    <source>
        <dbReference type="RuleBase" id="RU000405"/>
    </source>
</evidence>
<dbReference type="PANTHER" id="PTHR11920:SF501">
    <property type="entry name" value="GUANYLATE CYCLASE 32E"/>
    <property type="match status" value="1"/>
</dbReference>
<organism evidence="10 11">
    <name type="scientific">Trichoplax adhaerens</name>
    <name type="common">Trichoplax reptans</name>
    <dbReference type="NCBI Taxonomy" id="10228"/>
    <lineage>
        <taxon>Eukaryota</taxon>
        <taxon>Metazoa</taxon>
        <taxon>Placozoa</taxon>
        <taxon>Uniplacotomia</taxon>
        <taxon>Trichoplacea</taxon>
        <taxon>Trichoplacidae</taxon>
        <taxon>Trichoplax</taxon>
    </lineage>
</organism>
<dbReference type="PROSITE" id="PS00452">
    <property type="entry name" value="GUANYLATE_CYCLASE_1"/>
    <property type="match status" value="1"/>
</dbReference>
<comment type="similarity">
    <text evidence="7">Belongs to the adenylyl cyclase class-4/guanylyl cyclase family.</text>
</comment>
<dbReference type="KEGG" id="tad:TRIADDRAFT_59712"/>
<evidence type="ECO:0000313" key="10">
    <source>
        <dbReference type="EMBL" id="EDV21712.1"/>
    </source>
</evidence>
<evidence type="ECO:0000256" key="5">
    <source>
        <dbReference type="ARBA" id="ARBA00023136"/>
    </source>
</evidence>
<evidence type="ECO:0000256" key="3">
    <source>
        <dbReference type="ARBA" id="ARBA00022741"/>
    </source>
</evidence>
<accession>B3S683</accession>
<dbReference type="InParanoid" id="B3S683"/>
<dbReference type="PANTHER" id="PTHR11920">
    <property type="entry name" value="GUANYLYL CYCLASE"/>
    <property type="match status" value="1"/>
</dbReference>
<dbReference type="OrthoDB" id="354346at2759"/>
<evidence type="ECO:0000256" key="8">
    <source>
        <dbReference type="SAM" id="Phobius"/>
    </source>
</evidence>
<dbReference type="Gene3D" id="6.10.250.780">
    <property type="match status" value="1"/>
</dbReference>
<dbReference type="RefSeq" id="XP_002115860.1">
    <property type="nucleotide sequence ID" value="XM_002115824.1"/>
</dbReference>